<dbReference type="GO" id="GO:0008270">
    <property type="term" value="F:zinc ion binding"/>
    <property type="evidence" value="ECO:0007669"/>
    <property type="project" value="InterPro"/>
</dbReference>
<feature type="compositionally biased region" description="Low complexity" evidence="8">
    <location>
        <begin position="41"/>
        <end position="55"/>
    </location>
</feature>
<dbReference type="InParanoid" id="A0A165GPX5"/>
<gene>
    <name evidence="10" type="ORF">L228DRAFT_248144</name>
</gene>
<feature type="compositionally biased region" description="Basic and acidic residues" evidence="8">
    <location>
        <begin position="768"/>
        <end position="778"/>
    </location>
</feature>
<keyword evidence="2" id="KW-0479">Metal-binding</keyword>
<feature type="region of interest" description="Disordered" evidence="8">
    <location>
        <begin position="760"/>
        <end position="817"/>
    </location>
</feature>
<dbReference type="GO" id="GO:0001216">
    <property type="term" value="F:DNA-binding transcription activator activity"/>
    <property type="evidence" value="ECO:0007669"/>
    <property type="project" value="UniProtKB-ARBA"/>
</dbReference>
<dbReference type="PROSITE" id="PS50048">
    <property type="entry name" value="ZN2_CY6_FUNGAL_2"/>
    <property type="match status" value="1"/>
</dbReference>
<feature type="compositionally biased region" description="Basic and acidic residues" evidence="8">
    <location>
        <begin position="77"/>
        <end position="96"/>
    </location>
</feature>
<dbReference type="SUPFAM" id="SSF57701">
    <property type="entry name" value="Zn2/Cys6 DNA-binding domain"/>
    <property type="match status" value="1"/>
</dbReference>
<feature type="compositionally biased region" description="Polar residues" evidence="8">
    <location>
        <begin position="178"/>
        <end position="191"/>
    </location>
</feature>
<dbReference type="SMART" id="SM00066">
    <property type="entry name" value="GAL4"/>
    <property type="match status" value="1"/>
</dbReference>
<dbReference type="PROSITE" id="PS00463">
    <property type="entry name" value="ZN2_CY6_FUNGAL_1"/>
    <property type="match status" value="1"/>
</dbReference>
<dbReference type="OMA" id="IYMHEIG"/>
<dbReference type="InterPro" id="IPR036864">
    <property type="entry name" value="Zn2-C6_fun-type_DNA-bd_sf"/>
</dbReference>
<proteinExistence type="predicted"/>
<dbReference type="CDD" id="cd12148">
    <property type="entry name" value="fungal_TF_MHR"/>
    <property type="match status" value="1"/>
</dbReference>
<dbReference type="EMBL" id="KV407459">
    <property type="protein sequence ID" value="KZF22451.1"/>
    <property type="molecule type" value="Genomic_DNA"/>
</dbReference>
<feature type="region of interest" description="Disordered" evidence="8">
    <location>
        <begin position="160"/>
        <end position="272"/>
    </location>
</feature>
<feature type="region of interest" description="Disordered" evidence="8">
    <location>
        <begin position="1"/>
        <end position="96"/>
    </location>
</feature>
<keyword evidence="5" id="KW-0238">DNA-binding</keyword>
<evidence type="ECO:0000256" key="1">
    <source>
        <dbReference type="ARBA" id="ARBA00004123"/>
    </source>
</evidence>
<evidence type="ECO:0000256" key="4">
    <source>
        <dbReference type="ARBA" id="ARBA00023015"/>
    </source>
</evidence>
<reference evidence="10 11" key="1">
    <citation type="journal article" date="2016" name="Fungal Biol.">
        <title>The genome of Xylona heveae provides a window into fungal endophytism.</title>
        <authorList>
            <person name="Gazis R."/>
            <person name="Kuo A."/>
            <person name="Riley R."/>
            <person name="LaButti K."/>
            <person name="Lipzen A."/>
            <person name="Lin J."/>
            <person name="Amirebrahimi M."/>
            <person name="Hesse C.N."/>
            <person name="Spatafora J.W."/>
            <person name="Henrissat B."/>
            <person name="Hainaut M."/>
            <person name="Grigoriev I.V."/>
            <person name="Hibbett D.S."/>
        </authorList>
    </citation>
    <scope>NUCLEOTIDE SEQUENCE [LARGE SCALE GENOMIC DNA]</scope>
    <source>
        <strain evidence="10 11">TC161</strain>
    </source>
</reference>
<feature type="domain" description="Zn(2)-C6 fungal-type" evidence="9">
    <location>
        <begin position="98"/>
        <end position="132"/>
    </location>
</feature>
<evidence type="ECO:0000313" key="11">
    <source>
        <dbReference type="Proteomes" id="UP000076632"/>
    </source>
</evidence>
<organism evidence="10 11">
    <name type="scientific">Xylona heveae (strain CBS 132557 / TC161)</name>
    <dbReference type="NCBI Taxonomy" id="1328760"/>
    <lineage>
        <taxon>Eukaryota</taxon>
        <taxon>Fungi</taxon>
        <taxon>Dikarya</taxon>
        <taxon>Ascomycota</taxon>
        <taxon>Pezizomycotina</taxon>
        <taxon>Xylonomycetes</taxon>
        <taxon>Xylonales</taxon>
        <taxon>Xylonaceae</taxon>
        <taxon>Xylona</taxon>
    </lineage>
</organism>
<sequence length="937" mass="102504">MEIDPRLRSSSAGVPPLFGTAPPPSFASNPVRLPPPTSQHPAPSSALPPLSADPSPHQPYYLPADIRSNTEGAAEFTPERTPLDPDGGSPHDPKRSRACEACRGLKVRCEPDPNNPNGSCKRCAKAGRNCVVTVPSRKRQKKTDSRVAELERKIDALTASLHASRSSHPQIETDPYLSESSPAQTGTTHQPAYSPHVHHEEKPSSFSEGPGPSQPGTGASMLQSPAASTSTVAGSKRKFSEDPHLRSANSVFSGTPSSRAIQGATPAESSVKSDDDTRALVYPFLVPKAEPAAVAQDSQRSHSIFEHGDVIDRRLVGVADAEEFFRRYNNIMIPIIPVVVFPPGTTASEIRKSKPILFLAILSVACGCSHPDLQRTLSRELMRIFADRVIYSGEKSLELIQALHVATTWYTPPEHFEELKFYQLVHIAAVMALDIGICKKKEHPSRLGLWREHPWKRSGFPNPESIDARRAWLVCYYLCAAVAMALRRPNLIRWTWYMQECIEVLESSSEAHELDPVLCQLVKSQVIADEIGQQFSMDDPFASVGISDPKIQYALKGFERQLKDWSAQIPSHIRRPSLTLAENVVNLYLHEVAMHVDHNVNDFRPPFAEVELKESTQPMPLTPAHINALTVCLKSCHAILDAFQEYNIEAIRLLPIFFFVRTAYAVVVLIKLYFGVTAPNSEFAKAISKDDLKVEHYLDGLVGFFQSASEDGKSKPASKFLMILIMLKTWFQRQKSGKGPLPFPNGPGVCPLKDMEELRQGESTNGRPPRDHLQKSNRDTTGYPPGSGFSDGTTSPNGSQLKSTSSAEVAQPGFSSANTPLHLLSEVAMGNSSGADPGAPMANAPRQPGPWYGATLPERAIYAMGSAAAPPPGQKPADWAQYPGESGLEYSMGDGMEQAMGMALGDGDLSDILGQDGFLNWNWNWTDLFSNPNPNPQ</sequence>
<dbReference type="InterPro" id="IPR001138">
    <property type="entry name" value="Zn2Cys6_DnaBD"/>
</dbReference>
<dbReference type="GO" id="GO:0000976">
    <property type="term" value="F:transcription cis-regulatory region binding"/>
    <property type="evidence" value="ECO:0007669"/>
    <property type="project" value="TreeGrafter"/>
</dbReference>
<keyword evidence="7" id="KW-0539">Nucleus</keyword>
<dbReference type="AlphaFoldDB" id="A0A165GPX5"/>
<feature type="compositionally biased region" description="Polar residues" evidence="8">
    <location>
        <begin position="790"/>
        <end position="817"/>
    </location>
</feature>
<keyword evidence="4" id="KW-0805">Transcription regulation</keyword>
<dbReference type="Gene3D" id="4.10.240.10">
    <property type="entry name" value="Zn(2)-C6 fungal-type DNA-binding domain"/>
    <property type="match status" value="1"/>
</dbReference>
<protein>
    <recommendedName>
        <fullName evidence="9">Zn(2)-C6 fungal-type domain-containing protein</fullName>
    </recommendedName>
</protein>
<dbReference type="InterPro" id="IPR051089">
    <property type="entry name" value="prtT"/>
</dbReference>
<dbReference type="GeneID" id="28897930"/>
<evidence type="ECO:0000256" key="2">
    <source>
        <dbReference type="ARBA" id="ARBA00022723"/>
    </source>
</evidence>
<dbReference type="GO" id="GO:0000981">
    <property type="term" value="F:DNA-binding transcription factor activity, RNA polymerase II-specific"/>
    <property type="evidence" value="ECO:0007669"/>
    <property type="project" value="InterPro"/>
</dbReference>
<evidence type="ECO:0000256" key="8">
    <source>
        <dbReference type="SAM" id="MobiDB-lite"/>
    </source>
</evidence>
<dbReference type="PANTHER" id="PTHR31845">
    <property type="entry name" value="FINGER DOMAIN PROTEIN, PUTATIVE-RELATED"/>
    <property type="match status" value="1"/>
</dbReference>
<evidence type="ECO:0000256" key="6">
    <source>
        <dbReference type="ARBA" id="ARBA00023163"/>
    </source>
</evidence>
<dbReference type="GO" id="GO:0005634">
    <property type="term" value="C:nucleus"/>
    <property type="evidence" value="ECO:0007669"/>
    <property type="project" value="UniProtKB-SubCell"/>
</dbReference>
<keyword evidence="3" id="KW-0862">Zinc</keyword>
<dbReference type="FunFam" id="4.10.240.10:FF:000003">
    <property type="entry name" value="C6 transcription factor (Leu3)"/>
    <property type="match status" value="1"/>
</dbReference>
<dbReference type="FunCoup" id="A0A165GPX5">
    <property type="interactions" value="189"/>
</dbReference>
<dbReference type="OrthoDB" id="8062037at2759"/>
<feature type="compositionally biased region" description="Polar residues" evidence="8">
    <location>
        <begin position="214"/>
        <end position="233"/>
    </location>
</feature>
<feature type="region of interest" description="Disordered" evidence="8">
    <location>
        <begin position="829"/>
        <end position="850"/>
    </location>
</feature>
<dbReference type="PANTHER" id="PTHR31845:SF39">
    <property type="entry name" value="TRANSCRIPTION FACTOR PBCR-RELATED"/>
    <property type="match status" value="1"/>
</dbReference>
<dbReference type="Pfam" id="PF00172">
    <property type="entry name" value="Zn_clus"/>
    <property type="match status" value="1"/>
</dbReference>
<evidence type="ECO:0000313" key="10">
    <source>
        <dbReference type="EMBL" id="KZF22451.1"/>
    </source>
</evidence>
<evidence type="ECO:0000256" key="3">
    <source>
        <dbReference type="ARBA" id="ARBA00022833"/>
    </source>
</evidence>
<dbReference type="STRING" id="1328760.A0A165GPX5"/>
<evidence type="ECO:0000259" key="9">
    <source>
        <dbReference type="PROSITE" id="PS50048"/>
    </source>
</evidence>
<evidence type="ECO:0000256" key="5">
    <source>
        <dbReference type="ARBA" id="ARBA00023125"/>
    </source>
</evidence>
<evidence type="ECO:0000256" key="7">
    <source>
        <dbReference type="ARBA" id="ARBA00023242"/>
    </source>
</evidence>
<dbReference type="Proteomes" id="UP000076632">
    <property type="component" value="Unassembled WGS sequence"/>
</dbReference>
<comment type="subcellular location">
    <subcellularLocation>
        <location evidence="1">Nucleus</location>
    </subcellularLocation>
</comment>
<keyword evidence="6" id="KW-0804">Transcription</keyword>
<feature type="compositionally biased region" description="Polar residues" evidence="8">
    <location>
        <begin position="247"/>
        <end position="260"/>
    </location>
</feature>
<name>A0A165GPX5_XYLHT</name>
<accession>A0A165GPX5</accession>
<dbReference type="CDD" id="cd00067">
    <property type="entry name" value="GAL4"/>
    <property type="match status" value="1"/>
</dbReference>
<dbReference type="RefSeq" id="XP_018188006.1">
    <property type="nucleotide sequence ID" value="XM_018332793.1"/>
</dbReference>
<feature type="compositionally biased region" description="Polar residues" evidence="8">
    <location>
        <begin position="161"/>
        <end position="170"/>
    </location>
</feature>
<keyword evidence="11" id="KW-1185">Reference proteome</keyword>